<gene>
    <name evidence="1" type="ORF">ABID16_003041</name>
</gene>
<reference evidence="1 2" key="1">
    <citation type="submission" date="2024-06" db="EMBL/GenBank/DDBJ databases">
        <title>Genomic Encyclopedia of Type Strains, Phase IV (KMG-IV): sequencing the most valuable type-strain genomes for metagenomic binning, comparative biology and taxonomic classification.</title>
        <authorList>
            <person name="Goeker M."/>
        </authorList>
    </citation>
    <scope>NUCLEOTIDE SEQUENCE [LARGE SCALE GENOMIC DNA]</scope>
    <source>
        <strain evidence="1 2">DSM 29780</strain>
    </source>
</reference>
<dbReference type="EMBL" id="JBEPMB010000004">
    <property type="protein sequence ID" value="MET3614704.1"/>
    <property type="molecule type" value="Genomic_DNA"/>
</dbReference>
<proteinExistence type="predicted"/>
<name>A0ABV2J4B6_9HYPH</name>
<evidence type="ECO:0000313" key="1">
    <source>
        <dbReference type="EMBL" id="MET3614704.1"/>
    </source>
</evidence>
<comment type="caution">
    <text evidence="1">The sequence shown here is derived from an EMBL/GenBank/DDBJ whole genome shotgun (WGS) entry which is preliminary data.</text>
</comment>
<evidence type="ECO:0000313" key="2">
    <source>
        <dbReference type="Proteomes" id="UP001549047"/>
    </source>
</evidence>
<organism evidence="1 2">
    <name type="scientific">Rhizobium aquaticum</name>
    <dbReference type="NCBI Taxonomy" id="1549636"/>
    <lineage>
        <taxon>Bacteria</taxon>
        <taxon>Pseudomonadati</taxon>
        <taxon>Pseudomonadota</taxon>
        <taxon>Alphaproteobacteria</taxon>
        <taxon>Hyphomicrobiales</taxon>
        <taxon>Rhizobiaceae</taxon>
        <taxon>Rhizobium/Agrobacterium group</taxon>
        <taxon>Rhizobium</taxon>
    </lineage>
</organism>
<protein>
    <submittedName>
        <fullName evidence="1">Uncharacterized protein</fullName>
    </submittedName>
</protein>
<sequence length="38" mass="4190">MDADVTFGEYDDTGHSHSVAKTVHELIYDNNVTISGCF</sequence>
<accession>A0ABV2J4B6</accession>
<keyword evidence="2" id="KW-1185">Reference proteome</keyword>
<dbReference type="Proteomes" id="UP001549047">
    <property type="component" value="Unassembled WGS sequence"/>
</dbReference>